<gene>
    <name evidence="1" type="ORF">DES35_101374</name>
</gene>
<reference evidence="1 2" key="1">
    <citation type="submission" date="2018-07" db="EMBL/GenBank/DDBJ databases">
        <title>Genomic Encyclopedia of Type Strains, Phase IV (KMG-IV): sequencing the most valuable type-strain genomes for metagenomic binning, comparative biology and taxonomic classification.</title>
        <authorList>
            <person name="Goeker M."/>
        </authorList>
    </citation>
    <scope>NUCLEOTIDE SEQUENCE [LARGE SCALE GENOMIC DNA]</scope>
    <source>
        <strain evidence="1 2">DSM 21410</strain>
    </source>
</reference>
<proteinExistence type="predicted"/>
<keyword evidence="2" id="KW-1185">Reference proteome</keyword>
<accession>A0A369ACE8</accession>
<dbReference type="Proteomes" id="UP000253517">
    <property type="component" value="Unassembled WGS sequence"/>
</dbReference>
<evidence type="ECO:0000313" key="1">
    <source>
        <dbReference type="EMBL" id="RCX05094.1"/>
    </source>
</evidence>
<evidence type="ECO:0000313" key="2">
    <source>
        <dbReference type="Proteomes" id="UP000253517"/>
    </source>
</evidence>
<protein>
    <submittedName>
        <fullName evidence="1">Uncharacterized protein</fullName>
    </submittedName>
</protein>
<comment type="caution">
    <text evidence="1">The sequence shown here is derived from an EMBL/GenBank/DDBJ whole genome shotgun (WGS) entry which is preliminary data.</text>
</comment>
<organism evidence="1 2">
    <name type="scientific">Schleiferia thermophila</name>
    <dbReference type="NCBI Taxonomy" id="884107"/>
    <lineage>
        <taxon>Bacteria</taxon>
        <taxon>Pseudomonadati</taxon>
        <taxon>Bacteroidota</taxon>
        <taxon>Flavobacteriia</taxon>
        <taxon>Flavobacteriales</taxon>
        <taxon>Schleiferiaceae</taxon>
        <taxon>Schleiferia</taxon>
    </lineage>
</organism>
<dbReference type="EMBL" id="QPJS01000001">
    <property type="protein sequence ID" value="RCX05094.1"/>
    <property type="molecule type" value="Genomic_DNA"/>
</dbReference>
<dbReference type="AlphaFoldDB" id="A0A369ACE8"/>
<name>A0A369ACE8_9FLAO</name>
<sequence length="47" mass="5384">MIKIFFDSSPTYPTILIVGHKKTPPLIPNDFNRWPDTNLKSQLTLNA</sequence>